<proteinExistence type="predicted"/>
<dbReference type="AlphaFoldDB" id="A0A8X6TX55"/>
<reference evidence="1" key="1">
    <citation type="submission" date="2020-08" db="EMBL/GenBank/DDBJ databases">
        <title>Multicomponent nature underlies the extraordinary mechanical properties of spider dragline silk.</title>
        <authorList>
            <person name="Kono N."/>
            <person name="Nakamura H."/>
            <person name="Mori M."/>
            <person name="Yoshida Y."/>
            <person name="Ohtoshi R."/>
            <person name="Malay A.D."/>
            <person name="Moran D.A.P."/>
            <person name="Tomita M."/>
            <person name="Numata K."/>
            <person name="Arakawa K."/>
        </authorList>
    </citation>
    <scope>NUCLEOTIDE SEQUENCE</scope>
</reference>
<sequence>MSGNTSYRSPGSVRLIRICLASFRISTNADSSSDFSVEAAAQIRLPIVSIHFDFEQTSEKKTICSVFFEEKPSFFPSSCSVSYVLNDNERRQMGHLGKLNPGVSKELYCHMVSFFTVPEVDKSLEKFGMIGSESHSSKQPEMES</sequence>
<dbReference type="Proteomes" id="UP000887013">
    <property type="component" value="Unassembled WGS sequence"/>
</dbReference>
<evidence type="ECO:0000313" key="2">
    <source>
        <dbReference type="Proteomes" id="UP000887013"/>
    </source>
</evidence>
<name>A0A8X6TX55_NEPPI</name>
<dbReference type="EMBL" id="BMAW01113297">
    <property type="protein sequence ID" value="GFT56373.1"/>
    <property type="molecule type" value="Genomic_DNA"/>
</dbReference>
<evidence type="ECO:0000313" key="1">
    <source>
        <dbReference type="EMBL" id="GFT56373.1"/>
    </source>
</evidence>
<accession>A0A8X6TX55</accession>
<gene>
    <name evidence="1" type="ORF">NPIL_573301</name>
</gene>
<comment type="caution">
    <text evidence="1">The sequence shown here is derived from an EMBL/GenBank/DDBJ whole genome shotgun (WGS) entry which is preliminary data.</text>
</comment>
<organism evidence="1 2">
    <name type="scientific">Nephila pilipes</name>
    <name type="common">Giant wood spider</name>
    <name type="synonym">Nephila maculata</name>
    <dbReference type="NCBI Taxonomy" id="299642"/>
    <lineage>
        <taxon>Eukaryota</taxon>
        <taxon>Metazoa</taxon>
        <taxon>Ecdysozoa</taxon>
        <taxon>Arthropoda</taxon>
        <taxon>Chelicerata</taxon>
        <taxon>Arachnida</taxon>
        <taxon>Araneae</taxon>
        <taxon>Araneomorphae</taxon>
        <taxon>Entelegynae</taxon>
        <taxon>Araneoidea</taxon>
        <taxon>Nephilidae</taxon>
        <taxon>Nephila</taxon>
    </lineage>
</organism>
<protein>
    <submittedName>
        <fullName evidence="1">Uncharacterized protein</fullName>
    </submittedName>
</protein>
<keyword evidence="2" id="KW-1185">Reference proteome</keyword>